<dbReference type="Proteomes" id="UP000041254">
    <property type="component" value="Unassembled WGS sequence"/>
</dbReference>
<dbReference type="InParanoid" id="A0A0G4GHH0"/>
<sequence>MRLSLAAAAAAIGGVLDADGSNAGAAHAFLRLPAVPSVPRIRRQSRRPRDLSLRNRPATNDGDTHHQPGLHDARSSARRASAVDPSLDKWRGSGSSDVVSRRMELAASVLAGLALLPASASAGGIPWTGGEKGLGSGELDLQMYLYNLINRNRPMGKTDPLDFVVARTLDENLVKALKEAAMGELQRVSGVSRRQLQSEMEELLRKRDKLFSQRYLVTDERDQYAFDLWSWLLWKVAASHIPKGDANDPLGTARRSFQLSIGRRLRDIARARHEALYAGDSEPFMRVYDAEREGLGEAVSGIERMLRVLQKDGFIRSYKVATPEYMDEDWAARSGPLNIQVSVYESASLTASTLLNDERTNFRPDWIGTAVTTYLRDCNLPYNGYEELFLDEKWRPNPADYRVSEQLYSFIVDRSLDSLKSARNTDM</sequence>
<gene>
    <name evidence="2" type="ORF">Vbra_10008</name>
</gene>
<feature type="region of interest" description="Disordered" evidence="1">
    <location>
        <begin position="40"/>
        <end position="95"/>
    </location>
</feature>
<organism evidence="2 3">
    <name type="scientific">Vitrella brassicaformis (strain CCMP3155)</name>
    <dbReference type="NCBI Taxonomy" id="1169540"/>
    <lineage>
        <taxon>Eukaryota</taxon>
        <taxon>Sar</taxon>
        <taxon>Alveolata</taxon>
        <taxon>Colpodellida</taxon>
        <taxon>Vitrellaceae</taxon>
        <taxon>Vitrella</taxon>
    </lineage>
</organism>
<keyword evidence="3" id="KW-1185">Reference proteome</keyword>
<evidence type="ECO:0000313" key="3">
    <source>
        <dbReference type="Proteomes" id="UP000041254"/>
    </source>
</evidence>
<name>A0A0G4GHH0_VITBC</name>
<dbReference type="VEuPathDB" id="CryptoDB:Vbra_10008"/>
<feature type="compositionally biased region" description="Basic and acidic residues" evidence="1">
    <location>
        <begin position="62"/>
        <end position="75"/>
    </location>
</feature>
<dbReference type="OMA" id="WKVASIA"/>
<accession>A0A0G4GHH0</accession>
<dbReference type="OrthoDB" id="10031947at2759"/>
<reference evidence="2 3" key="1">
    <citation type="submission" date="2014-11" db="EMBL/GenBank/DDBJ databases">
        <authorList>
            <person name="Zhu J."/>
            <person name="Qi W."/>
            <person name="Song R."/>
        </authorList>
    </citation>
    <scope>NUCLEOTIDE SEQUENCE [LARGE SCALE GENOMIC DNA]</scope>
</reference>
<proteinExistence type="predicted"/>
<dbReference type="AlphaFoldDB" id="A0A0G4GHH0"/>
<protein>
    <submittedName>
        <fullName evidence="2">Uncharacterized protein</fullName>
    </submittedName>
</protein>
<evidence type="ECO:0000313" key="2">
    <source>
        <dbReference type="EMBL" id="CEM29174.1"/>
    </source>
</evidence>
<dbReference type="EMBL" id="CDMY01000666">
    <property type="protein sequence ID" value="CEM29174.1"/>
    <property type="molecule type" value="Genomic_DNA"/>
</dbReference>
<evidence type="ECO:0000256" key="1">
    <source>
        <dbReference type="SAM" id="MobiDB-lite"/>
    </source>
</evidence>